<proteinExistence type="predicted"/>
<reference evidence="2" key="1">
    <citation type="journal article" date="2021" name="PeerJ">
        <title>Extensive microbial diversity within the chicken gut microbiome revealed by metagenomics and culture.</title>
        <authorList>
            <person name="Gilroy R."/>
            <person name="Ravi A."/>
            <person name="Getino M."/>
            <person name="Pursley I."/>
            <person name="Horton D.L."/>
            <person name="Alikhan N.F."/>
            <person name="Baker D."/>
            <person name="Gharbi K."/>
            <person name="Hall N."/>
            <person name="Watson M."/>
            <person name="Adriaenssens E.M."/>
            <person name="Foster-Nyarko E."/>
            <person name="Jarju S."/>
            <person name="Secka A."/>
            <person name="Antonio M."/>
            <person name="Oren A."/>
            <person name="Chaudhuri R.R."/>
            <person name="La Ragione R."/>
            <person name="Hildebrand F."/>
            <person name="Pallen M.J."/>
        </authorList>
    </citation>
    <scope>NUCLEOTIDE SEQUENCE</scope>
    <source>
        <strain evidence="2">Gambia16-930</strain>
    </source>
</reference>
<dbReference type="InterPro" id="IPR020018">
    <property type="entry name" value="Motility-assoc_lipoprot_GldH"/>
</dbReference>
<reference evidence="2" key="2">
    <citation type="submission" date="2021-04" db="EMBL/GenBank/DDBJ databases">
        <authorList>
            <person name="Gilroy R."/>
        </authorList>
    </citation>
    <scope>NUCLEOTIDE SEQUENCE</scope>
    <source>
        <strain evidence="2">Gambia16-930</strain>
    </source>
</reference>
<evidence type="ECO:0000313" key="2">
    <source>
        <dbReference type="EMBL" id="HIW88160.1"/>
    </source>
</evidence>
<comment type="caution">
    <text evidence="2">The sequence shown here is derived from an EMBL/GenBank/DDBJ whole genome shotgun (WGS) entry which is preliminary data.</text>
</comment>
<dbReference type="NCBIfam" id="TIGR03511">
    <property type="entry name" value="GldH_lipo"/>
    <property type="match status" value="1"/>
</dbReference>
<sequence>MKRMVSMKLRTTLLTGLTVILFAACDGRVVYDENKKVDSEKWDMNDKLFYEVDIRDTAAKYKVAVNVRNSTDYPYSNVYFFMNTILPDGSLTRRDTIECYLAYPDGTWKGKGSSKIKDNRFWIAKNVRFEQKGRYVFELYQATSDTLLKGIMDVGLHIEYQN</sequence>
<dbReference type="Proteomes" id="UP000824267">
    <property type="component" value="Unassembled WGS sequence"/>
</dbReference>
<feature type="signal peptide" evidence="1">
    <location>
        <begin position="1"/>
        <end position="23"/>
    </location>
</feature>
<feature type="chain" id="PRO_5039445311" evidence="1">
    <location>
        <begin position="24"/>
        <end position="162"/>
    </location>
</feature>
<evidence type="ECO:0000313" key="3">
    <source>
        <dbReference type="Proteomes" id="UP000824267"/>
    </source>
</evidence>
<keyword evidence="1" id="KW-0732">Signal</keyword>
<dbReference type="PROSITE" id="PS51257">
    <property type="entry name" value="PROKAR_LIPOPROTEIN"/>
    <property type="match status" value="1"/>
</dbReference>
<evidence type="ECO:0000256" key="1">
    <source>
        <dbReference type="SAM" id="SignalP"/>
    </source>
</evidence>
<accession>A0A9D1RIM6</accession>
<dbReference type="EMBL" id="DXGG01000244">
    <property type="protein sequence ID" value="HIW88160.1"/>
    <property type="molecule type" value="Genomic_DNA"/>
</dbReference>
<dbReference type="Pfam" id="PF14109">
    <property type="entry name" value="GldH_lipo"/>
    <property type="match status" value="1"/>
</dbReference>
<keyword evidence="2" id="KW-0449">Lipoprotein</keyword>
<name>A0A9D1RIM6_9BACT</name>
<organism evidence="2 3">
    <name type="scientific">Candidatus Onthomorpha intestinigallinarum</name>
    <dbReference type="NCBI Taxonomy" id="2840880"/>
    <lineage>
        <taxon>Bacteria</taxon>
        <taxon>Pseudomonadati</taxon>
        <taxon>Bacteroidota</taxon>
        <taxon>Bacteroidia</taxon>
        <taxon>Bacteroidales</taxon>
        <taxon>Candidatus Onthomorpha</taxon>
    </lineage>
</organism>
<dbReference type="AlphaFoldDB" id="A0A9D1RIM6"/>
<protein>
    <submittedName>
        <fullName evidence="2">Gliding motility lipoprotein GldH</fullName>
    </submittedName>
</protein>
<gene>
    <name evidence="2" type="ORF">IAC47_07845</name>
</gene>